<protein>
    <submittedName>
        <fullName evidence="6">Uncharacterized protein</fullName>
    </submittedName>
</protein>
<reference evidence="6 7" key="1">
    <citation type="submission" date="2014-06" db="EMBL/GenBank/DDBJ databases">
        <title>Evolutionary Origins and Diversification of the Mycorrhizal Mutualists.</title>
        <authorList>
            <consortium name="DOE Joint Genome Institute"/>
            <consortium name="Mycorrhizal Genomics Consortium"/>
            <person name="Kohler A."/>
            <person name="Kuo A."/>
            <person name="Nagy L.G."/>
            <person name="Floudas D."/>
            <person name="Copeland A."/>
            <person name="Barry K.W."/>
            <person name="Cichocki N."/>
            <person name="Veneault-Fourrey C."/>
            <person name="LaButti K."/>
            <person name="Lindquist E.A."/>
            <person name="Lipzen A."/>
            <person name="Lundell T."/>
            <person name="Morin E."/>
            <person name="Murat C."/>
            <person name="Riley R."/>
            <person name="Ohm R."/>
            <person name="Sun H."/>
            <person name="Tunlid A."/>
            <person name="Henrissat B."/>
            <person name="Grigoriev I.V."/>
            <person name="Hibbett D.S."/>
            <person name="Martin F."/>
        </authorList>
    </citation>
    <scope>NUCLEOTIDE SEQUENCE [LARGE SCALE GENOMIC DNA]</scope>
    <source>
        <strain evidence="6 7">SS14</strain>
    </source>
</reference>
<evidence type="ECO:0000256" key="5">
    <source>
        <dbReference type="ARBA" id="ARBA00023242"/>
    </source>
</evidence>
<organism evidence="6 7">
    <name type="scientific">Sphaerobolus stellatus (strain SS14)</name>
    <dbReference type="NCBI Taxonomy" id="990650"/>
    <lineage>
        <taxon>Eukaryota</taxon>
        <taxon>Fungi</taxon>
        <taxon>Dikarya</taxon>
        <taxon>Basidiomycota</taxon>
        <taxon>Agaricomycotina</taxon>
        <taxon>Agaricomycetes</taxon>
        <taxon>Phallomycetidae</taxon>
        <taxon>Geastrales</taxon>
        <taxon>Sphaerobolaceae</taxon>
        <taxon>Sphaerobolus</taxon>
    </lineage>
</organism>
<dbReference type="CDD" id="cd12148">
    <property type="entry name" value="fungal_TF_MHR"/>
    <property type="match status" value="1"/>
</dbReference>
<dbReference type="Proteomes" id="UP000054279">
    <property type="component" value="Unassembled WGS sequence"/>
</dbReference>
<keyword evidence="7" id="KW-1185">Reference proteome</keyword>
<evidence type="ECO:0000313" key="7">
    <source>
        <dbReference type="Proteomes" id="UP000054279"/>
    </source>
</evidence>
<dbReference type="EMBL" id="KN837473">
    <property type="protein sequence ID" value="KIJ24598.1"/>
    <property type="molecule type" value="Genomic_DNA"/>
</dbReference>
<gene>
    <name evidence="6" type="ORF">M422DRAFT_274573</name>
</gene>
<dbReference type="PANTHER" id="PTHR47338">
    <property type="entry name" value="ZN(II)2CYS6 TRANSCRIPTION FACTOR (EUROFUNG)-RELATED"/>
    <property type="match status" value="1"/>
</dbReference>
<dbReference type="InterPro" id="IPR050815">
    <property type="entry name" value="TF_fung"/>
</dbReference>
<evidence type="ECO:0000256" key="2">
    <source>
        <dbReference type="ARBA" id="ARBA00022723"/>
    </source>
</evidence>
<keyword evidence="4" id="KW-0804">Transcription</keyword>
<accession>A0A0C9T6M8</accession>
<dbReference type="OrthoDB" id="2309723at2759"/>
<dbReference type="HOGENOM" id="CLU_1295134_0_0_1"/>
<evidence type="ECO:0000313" key="6">
    <source>
        <dbReference type="EMBL" id="KIJ24598.1"/>
    </source>
</evidence>
<name>A0A0C9T6M8_SPHS4</name>
<sequence>MNYLCSQITNIPYSGRESINAVRAKAATLFERTARVSLCFNSVSRNTEQLWVDFQNLDAVLTRLSVSLPAVRIPSEDPHAHPSTRPRIDVHTFIIHSLIHASAIQLHSPFAFKEANSQQKCLSAATLASTLASDLEESDFPFLDPIMGTCWTLVADVLLRELLLLRGSPAMEQQLANLNHQLDTIILAMKRCGRTTPLVAYQANKVEQSRPDS</sequence>
<dbReference type="GO" id="GO:0046872">
    <property type="term" value="F:metal ion binding"/>
    <property type="evidence" value="ECO:0007669"/>
    <property type="project" value="UniProtKB-KW"/>
</dbReference>
<proteinExistence type="predicted"/>
<evidence type="ECO:0000256" key="3">
    <source>
        <dbReference type="ARBA" id="ARBA00023015"/>
    </source>
</evidence>
<comment type="subcellular location">
    <subcellularLocation>
        <location evidence="1">Nucleus</location>
    </subcellularLocation>
</comment>
<dbReference type="GO" id="GO:0000981">
    <property type="term" value="F:DNA-binding transcription factor activity, RNA polymerase II-specific"/>
    <property type="evidence" value="ECO:0007669"/>
    <property type="project" value="InterPro"/>
</dbReference>
<evidence type="ECO:0000256" key="4">
    <source>
        <dbReference type="ARBA" id="ARBA00023163"/>
    </source>
</evidence>
<keyword evidence="2" id="KW-0479">Metal-binding</keyword>
<keyword evidence="5" id="KW-0539">Nucleus</keyword>
<keyword evidence="3" id="KW-0805">Transcription regulation</keyword>
<dbReference type="AlphaFoldDB" id="A0A0C9T6M8"/>
<dbReference type="PANTHER" id="PTHR47338:SF29">
    <property type="entry name" value="ZN(2)-C6 FUNGAL-TYPE DOMAIN-CONTAINING PROTEIN"/>
    <property type="match status" value="1"/>
</dbReference>
<dbReference type="GO" id="GO:0005634">
    <property type="term" value="C:nucleus"/>
    <property type="evidence" value="ECO:0007669"/>
    <property type="project" value="UniProtKB-SubCell"/>
</dbReference>
<evidence type="ECO:0000256" key="1">
    <source>
        <dbReference type="ARBA" id="ARBA00004123"/>
    </source>
</evidence>